<sequence length="129" mass="13756">MALSGPVRCPVAMFTDHVFTLVDKRDAEGFAALFAPDGRFVFGNADPIVGPAAIAAAVGAFFAGIDGLRHELRNRWESGADTVAELVVEYDRRDGGAVRVPGVTIFTRDGAGLVTDYRIYVDLAPLFAP</sequence>
<keyword evidence="1" id="KW-1133">Transmembrane helix</keyword>
<accession>A0A8J3ZC22</accession>
<evidence type="ECO:0000313" key="4">
    <source>
        <dbReference type="Proteomes" id="UP000612585"/>
    </source>
</evidence>
<dbReference type="AlphaFoldDB" id="A0A8J3ZC22"/>
<keyword evidence="1" id="KW-0812">Transmembrane</keyword>
<dbReference type="InterPro" id="IPR032710">
    <property type="entry name" value="NTF2-like_dom_sf"/>
</dbReference>
<dbReference type="SUPFAM" id="SSF54427">
    <property type="entry name" value="NTF2-like"/>
    <property type="match status" value="1"/>
</dbReference>
<reference evidence="3" key="1">
    <citation type="submission" date="2021-01" db="EMBL/GenBank/DDBJ databases">
        <title>Whole genome shotgun sequence of Virgisporangium aurantiacum NBRC 16421.</title>
        <authorList>
            <person name="Komaki H."/>
            <person name="Tamura T."/>
        </authorList>
    </citation>
    <scope>NUCLEOTIDE SEQUENCE</scope>
    <source>
        <strain evidence="3">NBRC 16421</strain>
    </source>
</reference>
<feature type="transmembrane region" description="Helical" evidence="1">
    <location>
        <begin position="48"/>
        <end position="68"/>
    </location>
</feature>
<evidence type="ECO:0000256" key="1">
    <source>
        <dbReference type="SAM" id="Phobius"/>
    </source>
</evidence>
<dbReference type="Pfam" id="PF12680">
    <property type="entry name" value="SnoaL_2"/>
    <property type="match status" value="1"/>
</dbReference>
<evidence type="ECO:0000313" key="3">
    <source>
        <dbReference type="EMBL" id="GIJ60172.1"/>
    </source>
</evidence>
<dbReference type="InterPro" id="IPR037401">
    <property type="entry name" value="SnoaL-like"/>
</dbReference>
<comment type="caution">
    <text evidence="3">The sequence shown here is derived from an EMBL/GenBank/DDBJ whole genome shotgun (WGS) entry which is preliminary data.</text>
</comment>
<evidence type="ECO:0000259" key="2">
    <source>
        <dbReference type="Pfam" id="PF12680"/>
    </source>
</evidence>
<keyword evidence="4" id="KW-1185">Reference proteome</keyword>
<keyword evidence="1" id="KW-0472">Membrane</keyword>
<protein>
    <recommendedName>
        <fullName evidence="2">SnoaL-like domain-containing protein</fullName>
    </recommendedName>
</protein>
<dbReference type="Proteomes" id="UP000612585">
    <property type="component" value="Unassembled WGS sequence"/>
</dbReference>
<name>A0A8J3ZC22_9ACTN</name>
<proteinExistence type="predicted"/>
<gene>
    <name evidence="3" type="ORF">Vau01_076880</name>
</gene>
<dbReference type="Gene3D" id="3.10.450.50">
    <property type="match status" value="1"/>
</dbReference>
<dbReference type="EMBL" id="BOPG01000050">
    <property type="protein sequence ID" value="GIJ60172.1"/>
    <property type="molecule type" value="Genomic_DNA"/>
</dbReference>
<feature type="domain" description="SnoaL-like" evidence="2">
    <location>
        <begin position="18"/>
        <end position="115"/>
    </location>
</feature>
<organism evidence="3 4">
    <name type="scientific">Virgisporangium aurantiacum</name>
    <dbReference type="NCBI Taxonomy" id="175570"/>
    <lineage>
        <taxon>Bacteria</taxon>
        <taxon>Bacillati</taxon>
        <taxon>Actinomycetota</taxon>
        <taxon>Actinomycetes</taxon>
        <taxon>Micromonosporales</taxon>
        <taxon>Micromonosporaceae</taxon>
        <taxon>Virgisporangium</taxon>
    </lineage>
</organism>